<evidence type="ECO:0000256" key="3">
    <source>
        <dbReference type="ARBA" id="ARBA00012007"/>
    </source>
</evidence>
<evidence type="ECO:0000256" key="1">
    <source>
        <dbReference type="ARBA" id="ARBA00003343"/>
    </source>
</evidence>
<sequence length="206" mass="23329">MYLKNQDNSDTHLSKTLCWLLRHGAVKEGLIIKSDGYIPVKDLLNHEALKGKYSLTDVKRVVENNSKQRFNQRYESDALEICANQGHSLRGIDNLELKPITETESITVIHGTYLKNWNSIRNTGINRMKRNHIHFATGLPNDNKVISGIRQDAEIVIYINLQLALLDGLKFYKSTNGVVLSPGNENGTILPKYFLKVLEKSGKKLV</sequence>
<dbReference type="InterPro" id="IPR042080">
    <property type="entry name" value="RNA_2'-PTrans_N"/>
</dbReference>
<dbReference type="SUPFAM" id="SSF56399">
    <property type="entry name" value="ADP-ribosylation"/>
    <property type="match status" value="1"/>
</dbReference>
<dbReference type="PANTHER" id="PTHR12684:SF2">
    <property type="entry name" value="TRNA 2'-PHOSPHOTRANSFERASE 1"/>
    <property type="match status" value="1"/>
</dbReference>
<comment type="catalytic activity">
    <reaction evidence="6">
        <text>2'-phospho-[ligated tRNA] + NAD(+) = mature tRNA + ADP-alpha-D-ribose 1'',2''-cyclic phosphate + nicotinamide</text>
        <dbReference type="Rhea" id="RHEA:23324"/>
        <dbReference type="Rhea" id="RHEA-COMP:11106"/>
        <dbReference type="Rhea" id="RHEA-COMP:11107"/>
        <dbReference type="ChEBI" id="CHEBI:17154"/>
        <dbReference type="ChEBI" id="CHEBI:57540"/>
        <dbReference type="ChEBI" id="CHEBI:76596"/>
        <dbReference type="ChEBI" id="CHEBI:82883"/>
        <dbReference type="ChEBI" id="CHEBI:85027"/>
        <dbReference type="EC" id="2.7.1.160"/>
    </reaction>
</comment>
<dbReference type="Gene3D" id="3.20.170.30">
    <property type="match status" value="1"/>
</dbReference>
<dbReference type="GO" id="GO:0006388">
    <property type="term" value="P:tRNA splicing, via endonucleolytic cleavage and ligation"/>
    <property type="evidence" value="ECO:0007669"/>
    <property type="project" value="TreeGrafter"/>
</dbReference>
<comment type="similarity">
    <text evidence="2">Belongs to the KptA/TPT1 family.</text>
</comment>
<gene>
    <name evidence="7" type="ORF">PSYICH_LOCUS5659</name>
</gene>
<dbReference type="Gene3D" id="1.10.10.970">
    <property type="entry name" value="RNA 2'-phosphotransferase, Tpt1/KptA family, N-terminal domain"/>
    <property type="match status" value="1"/>
</dbReference>
<comment type="function">
    <text evidence="1">Catalyzes the last step of tRNA splicing, the transfer of the splice junction 2'-phosphate from ligated tRNA to NAD to produce ADP-ribose 1''-2'' cyclic phosphate.</text>
</comment>
<evidence type="ECO:0000313" key="7">
    <source>
        <dbReference type="EMBL" id="CAH1105064.1"/>
    </source>
</evidence>
<dbReference type="InterPro" id="IPR042081">
    <property type="entry name" value="RNA_2'-PTrans_C"/>
</dbReference>
<evidence type="ECO:0000313" key="8">
    <source>
        <dbReference type="Proteomes" id="UP001153636"/>
    </source>
</evidence>
<protein>
    <recommendedName>
        <fullName evidence="3">2'-phosphotransferase</fullName>
        <ecNumber evidence="3">2.7.1.160</ecNumber>
    </recommendedName>
</protein>
<dbReference type="PANTHER" id="PTHR12684">
    <property type="entry name" value="PUTATIVE PHOSPHOTRANSFERASE"/>
    <property type="match status" value="1"/>
</dbReference>
<name>A0A9P0G7K6_9CUCU</name>
<accession>A0A9P0G7K6</accession>
<dbReference type="GO" id="GO:0000215">
    <property type="term" value="F:tRNA 2'-phosphotransferase activity"/>
    <property type="evidence" value="ECO:0007669"/>
    <property type="project" value="UniProtKB-EC"/>
</dbReference>
<dbReference type="EMBL" id="OV651830">
    <property type="protein sequence ID" value="CAH1105064.1"/>
    <property type="molecule type" value="Genomic_DNA"/>
</dbReference>
<dbReference type="Proteomes" id="UP001153636">
    <property type="component" value="Chromosome 18"/>
</dbReference>
<reference evidence="7" key="1">
    <citation type="submission" date="2022-01" db="EMBL/GenBank/DDBJ databases">
        <authorList>
            <person name="King R."/>
        </authorList>
    </citation>
    <scope>NUCLEOTIDE SEQUENCE</scope>
</reference>
<dbReference type="Pfam" id="PF01885">
    <property type="entry name" value="PTS_2-RNA"/>
    <property type="match status" value="1"/>
</dbReference>
<organism evidence="7 8">
    <name type="scientific">Psylliodes chrysocephalus</name>
    <dbReference type="NCBI Taxonomy" id="3402493"/>
    <lineage>
        <taxon>Eukaryota</taxon>
        <taxon>Metazoa</taxon>
        <taxon>Ecdysozoa</taxon>
        <taxon>Arthropoda</taxon>
        <taxon>Hexapoda</taxon>
        <taxon>Insecta</taxon>
        <taxon>Pterygota</taxon>
        <taxon>Neoptera</taxon>
        <taxon>Endopterygota</taxon>
        <taxon>Coleoptera</taxon>
        <taxon>Polyphaga</taxon>
        <taxon>Cucujiformia</taxon>
        <taxon>Chrysomeloidea</taxon>
        <taxon>Chrysomelidae</taxon>
        <taxon>Galerucinae</taxon>
        <taxon>Alticini</taxon>
        <taxon>Psylliodes</taxon>
    </lineage>
</organism>
<dbReference type="EC" id="2.7.1.160" evidence="3"/>
<dbReference type="InterPro" id="IPR002745">
    <property type="entry name" value="Ptrans_KptA/Tpt1"/>
</dbReference>
<evidence type="ECO:0000256" key="2">
    <source>
        <dbReference type="ARBA" id="ARBA00009836"/>
    </source>
</evidence>
<proteinExistence type="inferred from homology"/>
<keyword evidence="8" id="KW-1185">Reference proteome</keyword>
<evidence type="ECO:0000256" key="4">
    <source>
        <dbReference type="ARBA" id="ARBA00022679"/>
    </source>
</evidence>
<keyword evidence="4" id="KW-0808">Transferase</keyword>
<evidence type="ECO:0000256" key="5">
    <source>
        <dbReference type="ARBA" id="ARBA00023027"/>
    </source>
</evidence>
<dbReference type="AlphaFoldDB" id="A0A9P0G7K6"/>
<dbReference type="OrthoDB" id="419694at2759"/>
<evidence type="ECO:0000256" key="6">
    <source>
        <dbReference type="ARBA" id="ARBA00047949"/>
    </source>
</evidence>
<keyword evidence="5" id="KW-0520">NAD</keyword>